<feature type="compositionally biased region" description="Polar residues" evidence="6">
    <location>
        <begin position="16"/>
        <end position="29"/>
    </location>
</feature>
<dbReference type="EMBL" id="ALBS01000322">
    <property type="protein sequence ID" value="EJT45661.1"/>
    <property type="molecule type" value="Genomic_DNA"/>
</dbReference>
<protein>
    <recommendedName>
        <fullName evidence="8">Amino acid transporter transmembrane domain-containing protein</fullName>
    </recommendedName>
</protein>
<name>J5SHI0_TRIAS</name>
<comment type="similarity">
    <text evidence="2">Belongs to the amino acid/polyamine transporter 2 family.</text>
</comment>
<dbReference type="AlphaFoldDB" id="J5SHI0"/>
<dbReference type="KEGG" id="tasa:A1Q1_05810"/>
<dbReference type="RefSeq" id="XP_014176494.1">
    <property type="nucleotide sequence ID" value="XM_014321019.1"/>
</dbReference>
<dbReference type="GO" id="GO:0016020">
    <property type="term" value="C:membrane"/>
    <property type="evidence" value="ECO:0007669"/>
    <property type="project" value="UniProtKB-SubCell"/>
</dbReference>
<feature type="transmembrane region" description="Helical" evidence="7">
    <location>
        <begin position="188"/>
        <end position="207"/>
    </location>
</feature>
<feature type="transmembrane region" description="Helical" evidence="7">
    <location>
        <begin position="458"/>
        <end position="482"/>
    </location>
</feature>
<dbReference type="PANTHER" id="PTHR22950:SF461">
    <property type="entry name" value="AMINO ACID TRANSPORTER TRANSMEMBRANE DOMAIN-CONTAINING PROTEIN"/>
    <property type="match status" value="1"/>
</dbReference>
<evidence type="ECO:0000256" key="4">
    <source>
        <dbReference type="ARBA" id="ARBA00022989"/>
    </source>
</evidence>
<feature type="transmembrane region" description="Helical" evidence="7">
    <location>
        <begin position="109"/>
        <end position="128"/>
    </location>
</feature>
<dbReference type="Pfam" id="PF01490">
    <property type="entry name" value="Aa_trans"/>
    <property type="match status" value="1"/>
</dbReference>
<keyword evidence="5 7" id="KW-0472">Membrane</keyword>
<keyword evidence="3 7" id="KW-0812">Transmembrane</keyword>
<feature type="transmembrane region" description="Helical" evidence="7">
    <location>
        <begin position="382"/>
        <end position="404"/>
    </location>
</feature>
<feature type="transmembrane region" description="Helical" evidence="7">
    <location>
        <begin position="83"/>
        <end position="103"/>
    </location>
</feature>
<dbReference type="GO" id="GO:0015179">
    <property type="term" value="F:L-amino acid transmembrane transporter activity"/>
    <property type="evidence" value="ECO:0007669"/>
    <property type="project" value="TreeGrafter"/>
</dbReference>
<dbReference type="OrthoDB" id="294730at2759"/>
<evidence type="ECO:0000256" key="7">
    <source>
        <dbReference type="SAM" id="Phobius"/>
    </source>
</evidence>
<gene>
    <name evidence="9" type="ORF">A1Q1_05810</name>
</gene>
<feature type="domain" description="Amino acid transporter transmembrane" evidence="8">
    <location>
        <begin position="77"/>
        <end position="422"/>
    </location>
</feature>
<evidence type="ECO:0000313" key="10">
    <source>
        <dbReference type="Proteomes" id="UP000002748"/>
    </source>
</evidence>
<dbReference type="PANTHER" id="PTHR22950">
    <property type="entry name" value="AMINO ACID TRANSPORTER"/>
    <property type="match status" value="1"/>
</dbReference>
<evidence type="ECO:0000256" key="6">
    <source>
        <dbReference type="SAM" id="MobiDB-lite"/>
    </source>
</evidence>
<feature type="transmembrane region" description="Helical" evidence="7">
    <location>
        <begin position="214"/>
        <end position="235"/>
    </location>
</feature>
<accession>J5SHI0</accession>
<evidence type="ECO:0000256" key="5">
    <source>
        <dbReference type="ARBA" id="ARBA00023136"/>
    </source>
</evidence>
<sequence>MGPDVESVPMEKKISVSDTECSHPASSQYPHEEVGSHFSKEVGNTRLEVVLEDTFEEDAFSRQKDLKTDGDYLDFRTMGWFKAGLIATAENIAIGILSFPSIFMRLGMVGGVITTVGLGILAYIMCWIQCDFKLRHMGVMHFGDAGGVMFGKWGARIFGWGMVMKSMGLAGSHILGGQTAISSISDHAICLVWFGFFMFIASVVLSYDREWHKMWWMCFVSLTCIFTASIITMAATGHQNPNILTKGGAPIKWHAFVQEPTLMDVVGAFTNILFGYGGNMACFSFMSEMRKPNDFKKSFAMSQTIVCCSYLIVGGVIYSYGGQYTTSPALTMGSHTVRIIAYSFALVTILVSGVLGANVGAKYMYINTLRNSHLLTSKSWKAWGIWMLMVVIMWVVGFIVAELIPFFNALLTIISALFSVWFICGAAGMLFLYDNLPALGKYAKDPKPRDMKGFKKKFFLACSILSLIISLAMTPLGLYSAIQTIIDGYRDGIFDHPFAC</sequence>
<evidence type="ECO:0000313" key="9">
    <source>
        <dbReference type="EMBL" id="EJT45661.1"/>
    </source>
</evidence>
<reference evidence="9 10" key="1">
    <citation type="journal article" date="2012" name="Eukaryot. Cell">
        <title>Draft genome sequence of CBS 2479, the standard type strain of Trichosporon asahii.</title>
        <authorList>
            <person name="Yang R.Y."/>
            <person name="Li H.T."/>
            <person name="Zhu H."/>
            <person name="Zhou G.P."/>
            <person name="Wang M."/>
            <person name="Wang L."/>
        </authorList>
    </citation>
    <scope>NUCLEOTIDE SEQUENCE [LARGE SCALE GENOMIC DNA]</scope>
    <source>
        <strain evidence="10">ATCC 90039 / CBS 2479 / JCM 2466 / KCTC 7840 / NCYC 2677 / UAMH 7654</strain>
    </source>
</reference>
<evidence type="ECO:0000256" key="1">
    <source>
        <dbReference type="ARBA" id="ARBA00004141"/>
    </source>
</evidence>
<evidence type="ECO:0000259" key="8">
    <source>
        <dbReference type="Pfam" id="PF01490"/>
    </source>
</evidence>
<organism evidence="9 10">
    <name type="scientific">Trichosporon asahii var. asahii (strain ATCC 90039 / CBS 2479 / JCM 2466 / KCTC 7840 / NBRC 103889/ NCYC 2677 / UAMH 7654)</name>
    <name type="common">Yeast</name>
    <dbReference type="NCBI Taxonomy" id="1186058"/>
    <lineage>
        <taxon>Eukaryota</taxon>
        <taxon>Fungi</taxon>
        <taxon>Dikarya</taxon>
        <taxon>Basidiomycota</taxon>
        <taxon>Agaricomycotina</taxon>
        <taxon>Tremellomycetes</taxon>
        <taxon>Trichosporonales</taxon>
        <taxon>Trichosporonaceae</taxon>
        <taxon>Trichosporon</taxon>
    </lineage>
</organism>
<feature type="region of interest" description="Disordered" evidence="6">
    <location>
        <begin position="1"/>
        <end position="35"/>
    </location>
</feature>
<feature type="transmembrane region" description="Helical" evidence="7">
    <location>
        <begin position="410"/>
        <end position="433"/>
    </location>
</feature>
<evidence type="ECO:0000256" key="2">
    <source>
        <dbReference type="ARBA" id="ARBA00008066"/>
    </source>
</evidence>
<dbReference type="InterPro" id="IPR013057">
    <property type="entry name" value="AA_transpt_TM"/>
</dbReference>
<dbReference type="GeneID" id="25989322"/>
<dbReference type="Proteomes" id="UP000002748">
    <property type="component" value="Unassembled WGS sequence"/>
</dbReference>
<dbReference type="HOGENOM" id="CLU_027816_4_2_1"/>
<keyword evidence="4 7" id="KW-1133">Transmembrane helix</keyword>
<comment type="caution">
    <text evidence="9">The sequence shown here is derived from an EMBL/GenBank/DDBJ whole genome shotgun (WGS) entry which is preliminary data.</text>
</comment>
<feature type="transmembrane region" description="Helical" evidence="7">
    <location>
        <begin position="298"/>
        <end position="320"/>
    </location>
</feature>
<comment type="subcellular location">
    <subcellularLocation>
        <location evidence="1">Membrane</location>
        <topology evidence="1">Multi-pass membrane protein</topology>
    </subcellularLocation>
</comment>
<dbReference type="VEuPathDB" id="FungiDB:A1Q1_05810"/>
<evidence type="ECO:0000256" key="3">
    <source>
        <dbReference type="ARBA" id="ARBA00022692"/>
    </source>
</evidence>
<proteinExistence type="inferred from homology"/>
<feature type="transmembrane region" description="Helical" evidence="7">
    <location>
        <begin position="340"/>
        <end position="361"/>
    </location>
</feature>
<feature type="transmembrane region" description="Helical" evidence="7">
    <location>
        <begin position="265"/>
        <end position="286"/>
    </location>
</feature>